<dbReference type="PANTHER" id="PTHR48228">
    <property type="entry name" value="SUCCINYL-COA--D-CITRAMALATE COA-TRANSFERASE"/>
    <property type="match status" value="1"/>
</dbReference>
<dbReference type="Gene3D" id="3.30.1540.10">
    <property type="entry name" value="formyl-coa transferase, domain 3"/>
    <property type="match status" value="1"/>
</dbReference>
<dbReference type="SUPFAM" id="SSF89796">
    <property type="entry name" value="CoA-transferase family III (CaiB/BaiF)"/>
    <property type="match status" value="1"/>
</dbReference>
<name>A0A7W7D3K7_9ACTN</name>
<dbReference type="InterPro" id="IPR023606">
    <property type="entry name" value="CoA-Trfase_III_dom_1_sf"/>
</dbReference>
<dbReference type="RefSeq" id="WP_184877354.1">
    <property type="nucleotide sequence ID" value="NZ_BOOV01000031.1"/>
</dbReference>
<comment type="caution">
    <text evidence="2">The sequence shown here is derived from an EMBL/GenBank/DDBJ whole genome shotgun (WGS) entry which is preliminary data.</text>
</comment>
<dbReference type="Gene3D" id="3.40.50.10540">
    <property type="entry name" value="Crotonobetainyl-coa:carnitine coa-transferase, domain 1"/>
    <property type="match status" value="1"/>
</dbReference>
<feature type="compositionally biased region" description="Basic and acidic residues" evidence="1">
    <location>
        <begin position="365"/>
        <end position="379"/>
    </location>
</feature>
<accession>A0A7W7D3K7</accession>
<gene>
    <name evidence="2" type="ORF">BJ982_001206</name>
</gene>
<dbReference type="Pfam" id="PF02515">
    <property type="entry name" value="CoA_transf_3"/>
    <property type="match status" value="1"/>
</dbReference>
<keyword evidence="2" id="KW-0808">Transferase</keyword>
<dbReference type="AlphaFoldDB" id="A0A7W7D3K7"/>
<sequence length="379" mass="39932">MTASGPLGGVRIVTFAPLYQGPYATTLLADLGADVITVERPGTGDGARLQGVMFAALNRGKRSVALDLKRPEDQETARRLAGTADVLVEAFRPGTMERYGLGYPRLSAGHPGLVYVSLSGFGQDGPYRDRAGHDLMYQAAAGLLDGLVDRPGAVHPPPELEAGAIVGALYAALGALAGLVGRAATGRGTHVDMSTHEALLSVMSLRLEPVLNGSGTPAPAPGPEPGYGLYRCADRRLIALGIGFEDHFWALLCEATGLTAYAGLTQAERAARGDTLAGLLSEALSAHTYAHWQELFDRIGVPAGPVHRLREIPDDPHVRARQAIRALDGGDGRRYVRQPLRFSGYGAPDPAPAPGLGEHTASLLHELDASPHHQEVPEP</sequence>
<dbReference type="PANTHER" id="PTHR48228:SF5">
    <property type="entry name" value="ALPHA-METHYLACYL-COA RACEMASE"/>
    <property type="match status" value="1"/>
</dbReference>
<evidence type="ECO:0000313" key="2">
    <source>
        <dbReference type="EMBL" id="MBB4699662.1"/>
    </source>
</evidence>
<feature type="region of interest" description="Disordered" evidence="1">
    <location>
        <begin position="341"/>
        <end position="379"/>
    </location>
</feature>
<dbReference type="Proteomes" id="UP000542210">
    <property type="component" value="Unassembled WGS sequence"/>
</dbReference>
<evidence type="ECO:0000256" key="1">
    <source>
        <dbReference type="SAM" id="MobiDB-lite"/>
    </source>
</evidence>
<dbReference type="InterPro" id="IPR003673">
    <property type="entry name" value="CoA-Trfase_fam_III"/>
</dbReference>
<reference evidence="2 3" key="1">
    <citation type="submission" date="2020-08" db="EMBL/GenBank/DDBJ databases">
        <title>Sequencing the genomes of 1000 actinobacteria strains.</title>
        <authorList>
            <person name="Klenk H.-P."/>
        </authorList>
    </citation>
    <scope>NUCLEOTIDE SEQUENCE [LARGE SCALE GENOMIC DNA]</scope>
    <source>
        <strain evidence="2 3">DSM 45784</strain>
    </source>
</reference>
<dbReference type="EMBL" id="JACHND010000001">
    <property type="protein sequence ID" value="MBB4699662.1"/>
    <property type="molecule type" value="Genomic_DNA"/>
</dbReference>
<dbReference type="GO" id="GO:0016740">
    <property type="term" value="F:transferase activity"/>
    <property type="evidence" value="ECO:0007669"/>
    <property type="project" value="UniProtKB-KW"/>
</dbReference>
<evidence type="ECO:0000313" key="3">
    <source>
        <dbReference type="Proteomes" id="UP000542210"/>
    </source>
</evidence>
<dbReference type="InterPro" id="IPR044855">
    <property type="entry name" value="CoA-Trfase_III_dom3_sf"/>
</dbReference>
<organism evidence="2 3">
    <name type="scientific">Sphaerisporangium siamense</name>
    <dbReference type="NCBI Taxonomy" id="795645"/>
    <lineage>
        <taxon>Bacteria</taxon>
        <taxon>Bacillati</taxon>
        <taxon>Actinomycetota</taxon>
        <taxon>Actinomycetes</taxon>
        <taxon>Streptosporangiales</taxon>
        <taxon>Streptosporangiaceae</taxon>
        <taxon>Sphaerisporangium</taxon>
    </lineage>
</organism>
<protein>
    <submittedName>
        <fullName evidence="2">Crotonobetainyl-CoA:carnitine CoA-transferase CaiB-like acyl-CoA transferase</fullName>
    </submittedName>
</protein>
<proteinExistence type="predicted"/>
<keyword evidence="3" id="KW-1185">Reference proteome</keyword>
<dbReference type="InterPro" id="IPR050509">
    <property type="entry name" value="CoA-transferase_III"/>
</dbReference>